<dbReference type="PROSITE" id="PS51257">
    <property type="entry name" value="PROKAR_LIPOPROTEIN"/>
    <property type="match status" value="1"/>
</dbReference>
<reference evidence="2 3" key="1">
    <citation type="journal article" date="2014" name="PLoS Genet.">
        <title>Hidden diversity in honey bee gut symbionts detected by single-cell genomics.</title>
        <authorList>
            <person name="Engel P."/>
            <person name="Stepanauskas R."/>
            <person name="Moran N."/>
        </authorList>
    </citation>
    <scope>NUCLEOTIDE SEQUENCE [LARGE SCALE GENOMIC DNA]</scope>
    <source>
        <strain evidence="2 3">SCGC AB-598-J21</strain>
    </source>
</reference>
<name>A0A074V8J0_9NEIS</name>
<evidence type="ECO:0008006" key="4">
    <source>
        <dbReference type="Google" id="ProtNLM"/>
    </source>
</evidence>
<evidence type="ECO:0000313" key="2">
    <source>
        <dbReference type="EMBL" id="KEQ00192.1"/>
    </source>
</evidence>
<evidence type="ECO:0000313" key="3">
    <source>
        <dbReference type="Proteomes" id="UP000027644"/>
    </source>
</evidence>
<protein>
    <recommendedName>
        <fullName evidence="4">Lipoprotein</fullName>
    </recommendedName>
</protein>
<feature type="chain" id="PRO_5001700497" description="Lipoprotein" evidence="1">
    <location>
        <begin position="19"/>
        <end position="278"/>
    </location>
</feature>
<feature type="signal peptide" evidence="1">
    <location>
        <begin position="1"/>
        <end position="18"/>
    </location>
</feature>
<organism evidence="2 3">
    <name type="scientific">Snodgrassella alvi SCGC AB-598-J21</name>
    <dbReference type="NCBI Taxonomy" id="1385367"/>
    <lineage>
        <taxon>Bacteria</taxon>
        <taxon>Pseudomonadati</taxon>
        <taxon>Pseudomonadota</taxon>
        <taxon>Betaproteobacteria</taxon>
        <taxon>Neisseriales</taxon>
        <taxon>Neisseriaceae</taxon>
        <taxon>Snodgrassella</taxon>
    </lineage>
</organism>
<evidence type="ECO:0000256" key="1">
    <source>
        <dbReference type="SAM" id="SignalP"/>
    </source>
</evidence>
<gene>
    <name evidence="2" type="ORF">SASC598J21_020750</name>
</gene>
<keyword evidence="1" id="KW-0732">Signal</keyword>
<comment type="caution">
    <text evidence="2">The sequence shown here is derived from an EMBL/GenBank/DDBJ whole genome shotgun (WGS) entry which is preliminary data.</text>
</comment>
<accession>A0A074V8J0</accession>
<sequence length="278" mass="32353">MKILLLLLILSLSGCLNSNNDSEQDKIKKLEEQRIITDTTEITVRIPSKVSGKKLEITLPRCMFGFSIKNKIIDGIVEQKAAAIIFALPTLSGFPNDEEAIHQCPDFSKPVVGLSFAPLYRNIKAEKLEYGNHWFKRENYRFRLKEKKNNQELYYIGISGKQTMFINKSETNQQDLRIDFWPFDVKDEYDAFPHQIDIYSVLDKEFSVAYTVYSSRFLHGKYKPPVSQNYFADGLIQIYKHNESLLDHPEIQLGFIQNNNRILDYIHQHSKVVTDQNH</sequence>
<proteinExistence type="predicted"/>
<dbReference type="AlphaFoldDB" id="A0A074V8J0"/>
<dbReference type="Proteomes" id="UP000027644">
    <property type="component" value="Unassembled WGS sequence"/>
</dbReference>
<dbReference type="EMBL" id="AVQL01000454">
    <property type="protein sequence ID" value="KEQ00192.1"/>
    <property type="molecule type" value="Genomic_DNA"/>
</dbReference>